<evidence type="ECO:0000313" key="6">
    <source>
        <dbReference type="EMBL" id="CAG8744051.1"/>
    </source>
</evidence>
<dbReference type="GO" id="GO:0000712">
    <property type="term" value="P:resolution of meiotic recombination intermediates"/>
    <property type="evidence" value="ECO:0007669"/>
    <property type="project" value="TreeGrafter"/>
</dbReference>
<keyword evidence="5" id="KW-0234">DNA repair</keyword>
<dbReference type="AlphaFoldDB" id="A0A9N9NJN6"/>
<organism evidence="6 7">
    <name type="scientific">Cetraspora pellucida</name>
    <dbReference type="NCBI Taxonomy" id="1433469"/>
    <lineage>
        <taxon>Eukaryota</taxon>
        <taxon>Fungi</taxon>
        <taxon>Fungi incertae sedis</taxon>
        <taxon>Mucoromycota</taxon>
        <taxon>Glomeromycotina</taxon>
        <taxon>Glomeromycetes</taxon>
        <taxon>Diversisporales</taxon>
        <taxon>Gigasporaceae</taxon>
        <taxon>Cetraspora</taxon>
    </lineage>
</organism>
<dbReference type="Gene3D" id="1.10.150.20">
    <property type="entry name" value="5' to 3' exonuclease, C-terminal subdomain"/>
    <property type="match status" value="1"/>
</dbReference>
<comment type="caution">
    <text evidence="6">The sequence shown here is derived from an EMBL/GenBank/DDBJ whole genome shotgun (WGS) entry which is preliminary data.</text>
</comment>
<evidence type="ECO:0000256" key="1">
    <source>
        <dbReference type="ARBA" id="ARBA00022722"/>
    </source>
</evidence>
<dbReference type="PANTHER" id="PTHR10150:SF0">
    <property type="entry name" value="DNA REPAIR ENDONUCLEASE XPF"/>
    <property type="match status" value="1"/>
</dbReference>
<keyword evidence="7" id="KW-1185">Reference proteome</keyword>
<name>A0A9N9NJN6_9GLOM</name>
<keyword evidence="3" id="KW-0227">DNA damage</keyword>
<dbReference type="PANTHER" id="PTHR10150">
    <property type="entry name" value="DNA REPAIR ENDONUCLEASE XPF"/>
    <property type="match status" value="1"/>
</dbReference>
<keyword evidence="1" id="KW-0540">Nuclease</keyword>
<dbReference type="EMBL" id="CAJVQA010016605">
    <property type="protein sequence ID" value="CAG8744051.1"/>
    <property type="molecule type" value="Genomic_DNA"/>
</dbReference>
<protein>
    <submittedName>
        <fullName evidence="6">14917_t:CDS:1</fullName>
    </submittedName>
</protein>
<proteinExistence type="predicted"/>
<dbReference type="InterPro" id="IPR010994">
    <property type="entry name" value="RuvA_2-like"/>
</dbReference>
<evidence type="ECO:0000256" key="4">
    <source>
        <dbReference type="ARBA" id="ARBA00022801"/>
    </source>
</evidence>
<evidence type="ECO:0000313" key="7">
    <source>
        <dbReference type="Proteomes" id="UP000789759"/>
    </source>
</evidence>
<dbReference type="OrthoDB" id="361020at2759"/>
<dbReference type="SUPFAM" id="SSF47781">
    <property type="entry name" value="RuvA domain 2-like"/>
    <property type="match status" value="1"/>
</dbReference>
<evidence type="ECO:0000256" key="3">
    <source>
        <dbReference type="ARBA" id="ARBA00022763"/>
    </source>
</evidence>
<accession>A0A9N9NJN6</accession>
<dbReference type="GO" id="GO:1901255">
    <property type="term" value="P:nucleotide-excision repair involved in interstrand cross-link repair"/>
    <property type="evidence" value="ECO:0007669"/>
    <property type="project" value="TreeGrafter"/>
</dbReference>
<keyword evidence="4" id="KW-0378">Hydrolase</keyword>
<dbReference type="GO" id="GO:0003697">
    <property type="term" value="F:single-stranded DNA binding"/>
    <property type="evidence" value="ECO:0007669"/>
    <property type="project" value="TreeGrafter"/>
</dbReference>
<feature type="non-terminal residue" evidence="6">
    <location>
        <position position="121"/>
    </location>
</feature>
<evidence type="ECO:0000256" key="5">
    <source>
        <dbReference type="ARBA" id="ARBA00023204"/>
    </source>
</evidence>
<dbReference type="GO" id="GO:0000724">
    <property type="term" value="P:double-strand break repair via homologous recombination"/>
    <property type="evidence" value="ECO:0007669"/>
    <property type="project" value="TreeGrafter"/>
</dbReference>
<gene>
    <name evidence="6" type="ORF">CPELLU_LOCUS14259</name>
</gene>
<dbReference type="GO" id="GO:0003684">
    <property type="term" value="F:damaged DNA binding"/>
    <property type="evidence" value="ECO:0007669"/>
    <property type="project" value="TreeGrafter"/>
</dbReference>
<dbReference type="Proteomes" id="UP000789759">
    <property type="component" value="Unassembled WGS sequence"/>
</dbReference>
<dbReference type="GO" id="GO:0000110">
    <property type="term" value="C:nucleotide-excision repair factor 1 complex"/>
    <property type="evidence" value="ECO:0007669"/>
    <property type="project" value="TreeGrafter"/>
</dbReference>
<sequence>MSIYYKQPILLIKFEQNQTFTLQAINYLKSDINIYDISSKLDLKESPDQPDLETVQSIGVENEDITDYNLSPQDILRALPGITAKNYKHIMSKVENLRKLTIIFKGVTNLGKTLYGFLERN</sequence>
<reference evidence="6" key="1">
    <citation type="submission" date="2021-06" db="EMBL/GenBank/DDBJ databases">
        <authorList>
            <person name="Kallberg Y."/>
            <person name="Tangrot J."/>
            <person name="Rosling A."/>
        </authorList>
    </citation>
    <scope>NUCLEOTIDE SEQUENCE</scope>
    <source>
        <strain evidence="6">FL966</strain>
    </source>
</reference>
<dbReference type="GO" id="GO:0000014">
    <property type="term" value="F:single-stranded DNA endodeoxyribonuclease activity"/>
    <property type="evidence" value="ECO:0007669"/>
    <property type="project" value="TreeGrafter"/>
</dbReference>
<evidence type="ECO:0000256" key="2">
    <source>
        <dbReference type="ARBA" id="ARBA00022759"/>
    </source>
</evidence>
<keyword evidence="2" id="KW-0255">Endonuclease</keyword>